<dbReference type="RefSeq" id="WP_121894885.1">
    <property type="nucleotide sequence ID" value="NZ_PENI01000044.1"/>
</dbReference>
<gene>
    <name evidence="3" type="ORF">CTZ28_40960</name>
</gene>
<dbReference type="InterPro" id="IPR000468">
    <property type="entry name" value="Barstar"/>
</dbReference>
<evidence type="ECO:0000313" key="4">
    <source>
        <dbReference type="Proteomes" id="UP000270471"/>
    </source>
</evidence>
<protein>
    <recommendedName>
        <fullName evidence="2">Barstar (barnase inhibitor) domain-containing protein</fullName>
    </recommendedName>
</protein>
<dbReference type="SUPFAM" id="SSF52038">
    <property type="entry name" value="Barstar-related"/>
    <property type="match status" value="1"/>
</dbReference>
<evidence type="ECO:0000256" key="1">
    <source>
        <dbReference type="ARBA" id="ARBA00006845"/>
    </source>
</evidence>
<dbReference type="Gene3D" id="3.30.370.10">
    <property type="entry name" value="Barstar-like"/>
    <property type="match status" value="1"/>
</dbReference>
<evidence type="ECO:0000259" key="2">
    <source>
        <dbReference type="Pfam" id="PF01337"/>
    </source>
</evidence>
<reference evidence="3 4" key="1">
    <citation type="submission" date="2017-11" db="EMBL/GenBank/DDBJ databases">
        <title>Draft genome of actinobacteria isolated from guarana (Paullinia cupana (Mart.) Ducke.</title>
        <authorList>
            <person name="Siqueira K.A."/>
            <person name="Liotti R.G."/>
            <person name="Mendes T.A.O."/>
            <person name="Soares M.A."/>
        </authorList>
    </citation>
    <scope>NUCLEOTIDE SEQUENCE [LARGE SCALE GENOMIC DNA]</scope>
    <source>
        <strain evidence="3 4">193</strain>
    </source>
</reference>
<proteinExistence type="inferred from homology"/>
<dbReference type="AlphaFoldDB" id="A0A3M0HX52"/>
<dbReference type="OrthoDB" id="8859549at2"/>
<feature type="domain" description="Barstar (barnase inhibitor)" evidence="2">
    <location>
        <begin position="291"/>
        <end position="353"/>
    </location>
</feature>
<evidence type="ECO:0000313" key="3">
    <source>
        <dbReference type="EMBL" id="RMB80332.1"/>
    </source>
</evidence>
<comment type="caution">
    <text evidence="3">The sequence shown here is derived from an EMBL/GenBank/DDBJ whole genome shotgun (WGS) entry which is preliminary data.</text>
</comment>
<name>A0A3M0HX52_9ACTN</name>
<organism evidence="3 4">
    <name type="scientific">Streptomyces shenzhenensis</name>
    <dbReference type="NCBI Taxonomy" id="943815"/>
    <lineage>
        <taxon>Bacteria</taxon>
        <taxon>Bacillati</taxon>
        <taxon>Actinomycetota</taxon>
        <taxon>Actinomycetes</taxon>
        <taxon>Kitasatosporales</taxon>
        <taxon>Streptomycetaceae</taxon>
        <taxon>Streptomyces</taxon>
    </lineage>
</organism>
<dbReference type="InterPro" id="IPR035905">
    <property type="entry name" value="Barstar-like_sf"/>
</dbReference>
<dbReference type="Proteomes" id="UP000270471">
    <property type="component" value="Unassembled WGS sequence"/>
</dbReference>
<comment type="similarity">
    <text evidence="1">Belongs to the barstar family.</text>
</comment>
<sequence length="383" mass="40887">MGASRYAVMVYDDERETQETVALCADAEDLCADEPELDRGTFQLLGCAPEGGFAATLADARATGSAPLGPLVLEVLDRRGDGFGWCCLYDVRVLDDRPCARDLSLRDVTIEASVDEEDRIVPHPRPLSAGYRLLGQDRLHDAREEPLGTCKDVITPFDGSAEPRESPPVRLLGCSATGTLRAAIEAGKEDLGPAELVRLDGSGRPIQVAADGDLVAWAPAARGHGLVDLVLAPRSRRPPTVAPQVWRLWEDGRPSEPNAWAACGADGRAYWLTTALHQHGRGPDRPPGTACHLDGRFVTDAPGFFCALGEAVNGPGGYFGWGLDATADALCGGFGAAWPFTLVWHGSDIARTCLGPTPLLRGPETFEGLVRFLTGKGIEVRLD</sequence>
<keyword evidence="4" id="KW-1185">Reference proteome</keyword>
<dbReference type="EMBL" id="PENI01000044">
    <property type="protein sequence ID" value="RMB80332.1"/>
    <property type="molecule type" value="Genomic_DNA"/>
</dbReference>
<accession>A0A3M0HX52</accession>
<dbReference type="Pfam" id="PF01337">
    <property type="entry name" value="Barstar"/>
    <property type="match status" value="1"/>
</dbReference>